<evidence type="ECO:0008006" key="4">
    <source>
        <dbReference type="Google" id="ProtNLM"/>
    </source>
</evidence>
<comment type="caution">
    <text evidence="2">The sequence shown here is derived from an EMBL/GenBank/DDBJ whole genome shotgun (WGS) entry which is preliminary data.</text>
</comment>
<feature type="signal peptide" evidence="1">
    <location>
        <begin position="1"/>
        <end position="30"/>
    </location>
</feature>
<dbReference type="AlphaFoldDB" id="A0A9W4ML67"/>
<dbReference type="RefSeq" id="WP_205046238.1">
    <property type="nucleotide sequence ID" value="NZ_CAJVAX010000023.1"/>
</dbReference>
<sequence>MKFRTALTRFTLPAAAAVGALAFTAAPAGAATVHPMSASTCGSTYCVSVVGTSTYVSSVTITARSGTVSGYGYVLDNANGYWNTSARVSGVSKVVLAVNANFPNGSVLCGGMTTNTLPGTYPGRACIEIIA</sequence>
<evidence type="ECO:0000313" key="2">
    <source>
        <dbReference type="EMBL" id="CAG7657884.1"/>
    </source>
</evidence>
<accession>A0A9W4ML67</accession>
<evidence type="ECO:0000313" key="3">
    <source>
        <dbReference type="Proteomes" id="UP001153328"/>
    </source>
</evidence>
<evidence type="ECO:0000256" key="1">
    <source>
        <dbReference type="SAM" id="SignalP"/>
    </source>
</evidence>
<protein>
    <recommendedName>
        <fullName evidence="4">Secreted protein</fullName>
    </recommendedName>
</protein>
<feature type="chain" id="PRO_5040822949" description="Secreted protein" evidence="1">
    <location>
        <begin position="31"/>
        <end position="131"/>
    </location>
</feature>
<reference evidence="2" key="1">
    <citation type="submission" date="2021-06" db="EMBL/GenBank/DDBJ databases">
        <authorList>
            <person name="Arsene-Ploetze F."/>
        </authorList>
    </citation>
    <scope>NUCLEOTIDE SEQUENCE</scope>
    <source>
        <strain evidence="2">SBRY1</strain>
    </source>
</reference>
<dbReference type="Proteomes" id="UP001153328">
    <property type="component" value="Unassembled WGS sequence"/>
</dbReference>
<dbReference type="EMBL" id="CAJVAX010000023">
    <property type="protein sequence ID" value="CAG7657884.1"/>
    <property type="molecule type" value="Genomic_DNA"/>
</dbReference>
<organism evidence="2 3">
    <name type="scientific">Actinacidiphila bryophytorum</name>
    <dbReference type="NCBI Taxonomy" id="1436133"/>
    <lineage>
        <taxon>Bacteria</taxon>
        <taxon>Bacillati</taxon>
        <taxon>Actinomycetota</taxon>
        <taxon>Actinomycetes</taxon>
        <taxon>Kitasatosporales</taxon>
        <taxon>Streptomycetaceae</taxon>
        <taxon>Actinacidiphila</taxon>
    </lineage>
</organism>
<keyword evidence="3" id="KW-1185">Reference proteome</keyword>
<gene>
    <name evidence="2" type="ORF">SBRY_90074</name>
</gene>
<keyword evidence="1" id="KW-0732">Signal</keyword>
<proteinExistence type="predicted"/>
<name>A0A9W4ML67_9ACTN</name>